<evidence type="ECO:0008006" key="5">
    <source>
        <dbReference type="Google" id="ProtNLM"/>
    </source>
</evidence>
<evidence type="ECO:0000256" key="2">
    <source>
        <dbReference type="SAM" id="Phobius"/>
    </source>
</evidence>
<dbReference type="PaxDb" id="3055-EDO96629"/>
<dbReference type="RefSeq" id="XP_042924966.1">
    <property type="nucleotide sequence ID" value="XM_043061708.1"/>
</dbReference>
<keyword evidence="2" id="KW-1133">Transmembrane helix</keyword>
<gene>
    <name evidence="3" type="ORF">CHLRE_04g216774v5</name>
</gene>
<feature type="region of interest" description="Disordered" evidence="1">
    <location>
        <begin position="592"/>
        <end position="611"/>
    </location>
</feature>
<feature type="compositionally biased region" description="Pro residues" evidence="1">
    <location>
        <begin position="539"/>
        <end position="557"/>
    </location>
</feature>
<reference evidence="3 4" key="1">
    <citation type="journal article" date="2007" name="Science">
        <title>The Chlamydomonas genome reveals the evolution of key animal and plant functions.</title>
        <authorList>
            <person name="Merchant S.S."/>
            <person name="Prochnik S.E."/>
            <person name="Vallon O."/>
            <person name="Harris E.H."/>
            <person name="Karpowicz S.J."/>
            <person name="Witman G.B."/>
            <person name="Terry A."/>
            <person name="Salamov A."/>
            <person name="Fritz-Laylin L.K."/>
            <person name="Marechal-Drouard L."/>
            <person name="Marshall W.F."/>
            <person name="Qu L.H."/>
            <person name="Nelson D.R."/>
            <person name="Sanderfoot A.A."/>
            <person name="Spalding M.H."/>
            <person name="Kapitonov V.V."/>
            <person name="Ren Q."/>
            <person name="Ferris P."/>
            <person name="Lindquist E."/>
            <person name="Shapiro H."/>
            <person name="Lucas S.M."/>
            <person name="Grimwood J."/>
            <person name="Schmutz J."/>
            <person name="Cardol P."/>
            <person name="Cerutti H."/>
            <person name="Chanfreau G."/>
            <person name="Chen C.L."/>
            <person name="Cognat V."/>
            <person name="Croft M.T."/>
            <person name="Dent R."/>
            <person name="Dutcher S."/>
            <person name="Fernandez E."/>
            <person name="Fukuzawa H."/>
            <person name="Gonzalez-Ballester D."/>
            <person name="Gonzalez-Halphen D."/>
            <person name="Hallmann A."/>
            <person name="Hanikenne M."/>
            <person name="Hippler M."/>
            <person name="Inwood W."/>
            <person name="Jabbari K."/>
            <person name="Kalanon M."/>
            <person name="Kuras R."/>
            <person name="Lefebvre P.A."/>
            <person name="Lemaire S.D."/>
            <person name="Lobanov A.V."/>
            <person name="Lohr M."/>
            <person name="Manuell A."/>
            <person name="Meier I."/>
            <person name="Mets L."/>
            <person name="Mittag M."/>
            <person name="Mittelmeier T."/>
            <person name="Moroney J.V."/>
            <person name="Moseley J."/>
            <person name="Napoli C."/>
            <person name="Nedelcu A.M."/>
            <person name="Niyogi K."/>
            <person name="Novoselov S.V."/>
            <person name="Paulsen I.T."/>
            <person name="Pazour G."/>
            <person name="Purton S."/>
            <person name="Ral J.P."/>
            <person name="Riano-Pachon D.M."/>
            <person name="Riekhof W."/>
            <person name="Rymarquis L."/>
            <person name="Schroda M."/>
            <person name="Stern D."/>
            <person name="Umen J."/>
            <person name="Willows R."/>
            <person name="Wilson N."/>
            <person name="Zimmer S.L."/>
            <person name="Allmer J."/>
            <person name="Balk J."/>
            <person name="Bisova K."/>
            <person name="Chen C.J."/>
            <person name="Elias M."/>
            <person name="Gendler K."/>
            <person name="Hauser C."/>
            <person name="Lamb M.R."/>
            <person name="Ledford H."/>
            <person name="Long J.C."/>
            <person name="Minagawa J."/>
            <person name="Page M.D."/>
            <person name="Pan J."/>
            <person name="Pootakham W."/>
            <person name="Roje S."/>
            <person name="Rose A."/>
            <person name="Stahlberg E."/>
            <person name="Terauchi A.M."/>
            <person name="Yang P."/>
            <person name="Ball S."/>
            <person name="Bowler C."/>
            <person name="Dieckmann C.L."/>
            <person name="Gladyshev V.N."/>
            <person name="Green P."/>
            <person name="Jorgensen R."/>
            <person name="Mayfield S."/>
            <person name="Mueller-Roeber B."/>
            <person name="Rajamani S."/>
            <person name="Sayre R.T."/>
            <person name="Brokstein P."/>
            <person name="Dubchak I."/>
            <person name="Goodstein D."/>
            <person name="Hornick L."/>
            <person name="Huang Y.W."/>
            <person name="Jhaveri J."/>
            <person name="Luo Y."/>
            <person name="Martinez D."/>
            <person name="Ngau W.C."/>
            <person name="Otillar B."/>
            <person name="Poliakov A."/>
            <person name="Porter A."/>
            <person name="Szajkowski L."/>
            <person name="Werner G."/>
            <person name="Zhou K."/>
            <person name="Grigoriev I.V."/>
            <person name="Rokhsar D.S."/>
            <person name="Grossman A.R."/>
        </authorList>
    </citation>
    <scope>NUCLEOTIDE SEQUENCE [LARGE SCALE GENOMIC DNA]</scope>
    <source>
        <strain evidence="4">CC-503</strain>
    </source>
</reference>
<dbReference type="Proteomes" id="UP000006906">
    <property type="component" value="Chromosome 4"/>
</dbReference>
<feature type="region of interest" description="Disordered" evidence="1">
    <location>
        <begin position="43"/>
        <end position="62"/>
    </location>
</feature>
<dbReference type="OrthoDB" id="560197at2759"/>
<accession>A0A2K3DTA3</accession>
<evidence type="ECO:0000313" key="3">
    <source>
        <dbReference type="EMBL" id="PNW83764.1"/>
    </source>
</evidence>
<feature type="region of interest" description="Disordered" evidence="1">
    <location>
        <begin position="1"/>
        <end position="33"/>
    </location>
</feature>
<feature type="compositionally biased region" description="Pro residues" evidence="1">
    <location>
        <begin position="448"/>
        <end position="466"/>
    </location>
</feature>
<feature type="compositionally biased region" description="Pro residues" evidence="1">
    <location>
        <begin position="475"/>
        <end position="503"/>
    </location>
</feature>
<feature type="compositionally biased region" description="Basic and acidic residues" evidence="1">
    <location>
        <begin position="597"/>
        <end position="611"/>
    </location>
</feature>
<feature type="compositionally biased region" description="Basic residues" evidence="1">
    <location>
        <begin position="558"/>
        <end position="573"/>
    </location>
</feature>
<evidence type="ECO:0000313" key="4">
    <source>
        <dbReference type="Proteomes" id="UP000006906"/>
    </source>
</evidence>
<dbReference type="GeneID" id="66053146"/>
<dbReference type="InParanoid" id="A0A2K3DTA3"/>
<organism evidence="3 4">
    <name type="scientific">Chlamydomonas reinhardtii</name>
    <name type="common">Chlamydomonas smithii</name>
    <dbReference type="NCBI Taxonomy" id="3055"/>
    <lineage>
        <taxon>Eukaryota</taxon>
        <taxon>Viridiplantae</taxon>
        <taxon>Chlorophyta</taxon>
        <taxon>core chlorophytes</taxon>
        <taxon>Chlorophyceae</taxon>
        <taxon>CS clade</taxon>
        <taxon>Chlamydomonadales</taxon>
        <taxon>Chlamydomonadaceae</taxon>
        <taxon>Chlamydomonas</taxon>
    </lineage>
</organism>
<protein>
    <recommendedName>
        <fullName evidence="5">PKD domain-containing protein</fullName>
    </recommendedName>
</protein>
<name>A0A2K3DTA3_CHLRE</name>
<dbReference type="AlphaFoldDB" id="A0A2K3DTA3"/>
<keyword evidence="2" id="KW-0472">Membrane</keyword>
<dbReference type="KEGG" id="cre:CHLRE_04g216774v5"/>
<feature type="transmembrane region" description="Helical" evidence="2">
    <location>
        <begin position="88"/>
        <end position="111"/>
    </location>
</feature>
<keyword evidence="4" id="KW-1185">Reference proteome</keyword>
<evidence type="ECO:0000256" key="1">
    <source>
        <dbReference type="SAM" id="MobiDB-lite"/>
    </source>
</evidence>
<feature type="compositionally biased region" description="Pro residues" evidence="1">
    <location>
        <begin position="518"/>
        <end position="528"/>
    </location>
</feature>
<feature type="region of interest" description="Disordered" evidence="1">
    <location>
        <begin position="365"/>
        <end position="398"/>
    </location>
</feature>
<feature type="region of interest" description="Disordered" evidence="1">
    <location>
        <begin position="443"/>
        <end position="576"/>
    </location>
</feature>
<sequence length="611" mass="63979">MEGGHRCNARSGRGGGDDISCAGQQTPGGAAGDCRTVCRGRSSARSGRVWRPDPGPDIGTQGVASCLTVSRHVGGSSRRCRRQTHGPGSWAAAGPAFSLALLLLLVMGPVATLAADAVTVAGGGGGSGGGSGSTGMGDTGADVCDILPAWSPANPPIAGERVARFQVVARIAAPSPPLLATLQYGDEDGRQRTYTTRAYGQPDAYGRTPYILDRWAGASVYDSTPEASTARLYGKSGWYNVTCRVQDSAGRLATGTRRVYVYAATPRAALGGWPTLLTGPGTGTDAPTPATESLPVTWADPGLPPATFRVLDLQIQDSGLGSGFPYGIVHGYLSARALSPDPAADPGDPDSWSLATTRRVDFVRRQGGDGTTWALAPEDATDPSHPADPNPQPGSAISTFKLRVPGRYRLTWTVPDPQNPDSDTPYASDPEFVELLVRAQDPGYVAPPLAPPPFTPSPPAEPPGLASPPNLYDDSPPPPPPPPASLPSPSPQPPSRPQPPQQPPEGADEPLSQARARPPAPPDLPPPEVSARGGQQGDPSPPPAPPPVRRQPPPSRRPPPRWRRPLPPHRRAGGKVEVSVHVVVEVEVRVRGGRRLAKQEEAQVEEQRQER</sequence>
<dbReference type="Gramene" id="PNW83764">
    <property type="protein sequence ID" value="PNW83764"/>
    <property type="gene ID" value="CHLRE_04g216774v5"/>
</dbReference>
<proteinExistence type="predicted"/>
<keyword evidence="2" id="KW-0812">Transmembrane</keyword>
<dbReference type="EMBL" id="CM008965">
    <property type="protein sequence ID" value="PNW83764.1"/>
    <property type="molecule type" value="Genomic_DNA"/>
</dbReference>